<evidence type="ECO:0000256" key="1">
    <source>
        <dbReference type="SAM" id="MobiDB-lite"/>
    </source>
</evidence>
<feature type="compositionally biased region" description="Polar residues" evidence="1">
    <location>
        <begin position="502"/>
        <end position="512"/>
    </location>
</feature>
<feature type="region of interest" description="Disordered" evidence="1">
    <location>
        <begin position="592"/>
        <end position="619"/>
    </location>
</feature>
<evidence type="ECO:0000313" key="3">
    <source>
        <dbReference type="Proteomes" id="UP001209878"/>
    </source>
</evidence>
<keyword evidence="3" id="KW-1185">Reference proteome</keyword>
<feature type="region of interest" description="Disordered" evidence="1">
    <location>
        <begin position="248"/>
        <end position="286"/>
    </location>
</feature>
<evidence type="ECO:0000313" key="2">
    <source>
        <dbReference type="EMBL" id="KAK2174499.1"/>
    </source>
</evidence>
<gene>
    <name evidence="2" type="ORF">NP493_798g00002</name>
</gene>
<protein>
    <submittedName>
        <fullName evidence="2">Uncharacterized protein</fullName>
    </submittedName>
</protein>
<feature type="compositionally biased region" description="Basic and acidic residues" evidence="1">
    <location>
        <begin position="300"/>
        <end position="319"/>
    </location>
</feature>
<dbReference type="Proteomes" id="UP001209878">
    <property type="component" value="Unassembled WGS sequence"/>
</dbReference>
<organism evidence="2 3">
    <name type="scientific">Ridgeia piscesae</name>
    <name type="common">Tubeworm</name>
    <dbReference type="NCBI Taxonomy" id="27915"/>
    <lineage>
        <taxon>Eukaryota</taxon>
        <taxon>Metazoa</taxon>
        <taxon>Spiralia</taxon>
        <taxon>Lophotrochozoa</taxon>
        <taxon>Annelida</taxon>
        <taxon>Polychaeta</taxon>
        <taxon>Sedentaria</taxon>
        <taxon>Canalipalpata</taxon>
        <taxon>Sabellida</taxon>
        <taxon>Siboglinidae</taxon>
        <taxon>Ridgeia</taxon>
    </lineage>
</organism>
<reference evidence="2" key="1">
    <citation type="journal article" date="2023" name="Mol. Biol. Evol.">
        <title>Third-Generation Sequencing Reveals the Adaptive Role of the Epigenome in Three Deep-Sea Polychaetes.</title>
        <authorList>
            <person name="Perez M."/>
            <person name="Aroh O."/>
            <person name="Sun Y."/>
            <person name="Lan Y."/>
            <person name="Juniper S.K."/>
            <person name="Young C.R."/>
            <person name="Angers B."/>
            <person name="Qian P.Y."/>
        </authorList>
    </citation>
    <scope>NUCLEOTIDE SEQUENCE</scope>
    <source>
        <strain evidence="2">R07B-5</strain>
    </source>
</reference>
<feature type="region of interest" description="Disordered" evidence="1">
    <location>
        <begin position="448"/>
        <end position="512"/>
    </location>
</feature>
<comment type="caution">
    <text evidence="2">The sequence shown here is derived from an EMBL/GenBank/DDBJ whole genome shotgun (WGS) entry which is preliminary data.</text>
</comment>
<dbReference type="AlphaFoldDB" id="A0AAD9KMV3"/>
<name>A0AAD9KMV3_RIDPI</name>
<feature type="compositionally biased region" description="Low complexity" evidence="1">
    <location>
        <begin position="462"/>
        <end position="492"/>
    </location>
</feature>
<feature type="region of interest" description="Disordered" evidence="1">
    <location>
        <begin position="636"/>
        <end position="664"/>
    </location>
</feature>
<proteinExistence type="predicted"/>
<accession>A0AAD9KMV3</accession>
<sequence>MSTGQLCLQINLRKNGADKFVQCLARFDKRFFLLQHIPILFNPTKRLGPWPPQAYVSPLIGSTQRYATAFRRRQHTQSGCNCGAGCQFTRCRCVMAQLRCTAKCRCIAHLGNCVNTVNQMETLGLDVIQCKKDVCLMANVFRIKNLATYLQKRVLMQCCGIVLPLRSCIPGHVACPNVPHCRQTYQYSWCTGKLYSDRDGARNHCTICCTCKEPNSVHCKTCNICYNPLLVSSYCPCNQAMVRSRHQPLTPSLDSHGGSDRSSSNSPDSATSAATSDNASQSNVMSCTTATDHPCTANDGRVDGSVDEGTRGGMDSHNDQRAGLVKIEHDEDGNMVQKCETDLCQQQAVLETSHDSMSPLHDPRAGTHTVVTTVSGDTPTRSQDEVDAVTPGMFLQLVVPSTSTGQYQVQSGVRVRRLDDPVETVPREHNHGSGFTMFYRRQWSTEGVSGVDGTGVWKRESSGGSSSSGGSDTTTATDSTSPVSCTSVVTRTPGYEKKEDSTPNTGISSVTTDVPVTTGMECFQCGDSAIITPTLSARSSTTSEDKCSSAAGKVCRKYTTKRTLLPHKDTASRKKSKAHTAVGVKMSGYTNYPLARQASSPRAPEQDGRSRASPGEQVEIVEDIVFPSGWPTEGSYPVEAVLGKPLGTSSPIRPRIQTRSESAK</sequence>
<dbReference type="EMBL" id="JAODUO010000797">
    <property type="protein sequence ID" value="KAK2174499.1"/>
    <property type="molecule type" value="Genomic_DNA"/>
</dbReference>
<feature type="compositionally biased region" description="Polar residues" evidence="1">
    <location>
        <begin position="647"/>
        <end position="664"/>
    </location>
</feature>
<feature type="compositionally biased region" description="Low complexity" evidence="1">
    <location>
        <begin position="252"/>
        <end position="282"/>
    </location>
</feature>
<feature type="region of interest" description="Disordered" evidence="1">
    <location>
        <begin position="298"/>
        <end position="319"/>
    </location>
</feature>